<evidence type="ECO:0000259" key="1">
    <source>
        <dbReference type="Pfam" id="PF01636"/>
    </source>
</evidence>
<keyword evidence="2" id="KW-0418">Kinase</keyword>
<keyword evidence="3" id="KW-1185">Reference proteome</keyword>
<gene>
    <name evidence="2" type="ORF">BPO_0075</name>
</gene>
<dbReference type="EMBL" id="CP136426">
    <property type="protein sequence ID" value="WOC50722.1"/>
    <property type="molecule type" value="Genomic_DNA"/>
</dbReference>
<dbReference type="Pfam" id="PF01636">
    <property type="entry name" value="APH"/>
    <property type="match status" value="1"/>
</dbReference>
<dbReference type="Proteomes" id="UP001432059">
    <property type="component" value="Chromosome"/>
</dbReference>
<organism evidence="2 3">
    <name type="scientific">Bergeyella porcorum</name>
    <dbReference type="NCBI Taxonomy" id="1735111"/>
    <lineage>
        <taxon>Bacteria</taxon>
        <taxon>Pseudomonadati</taxon>
        <taxon>Bacteroidota</taxon>
        <taxon>Flavobacteriia</taxon>
        <taxon>Flavobacteriales</taxon>
        <taxon>Weeksellaceae</taxon>
        <taxon>Bergeyella</taxon>
    </lineage>
</organism>
<accession>A0AAU0F090</accession>
<dbReference type="SUPFAM" id="SSF56112">
    <property type="entry name" value="Protein kinase-like (PK-like)"/>
    <property type="match status" value="1"/>
</dbReference>
<keyword evidence="2" id="KW-0808">Transferase</keyword>
<dbReference type="PANTHER" id="PTHR21064">
    <property type="entry name" value="AMINOGLYCOSIDE PHOSPHOTRANSFERASE DOMAIN-CONTAINING PROTEIN-RELATED"/>
    <property type="match status" value="1"/>
</dbReference>
<sequence length="342" mass="39575">MDLTPILNCFFDDVSEIKVSPIISGHINTTFLVRNGSEQFVLQKVNADVFPHLEVLEENHRTINSILEDSDYPFKIVNFQPTLKGNYFDEYEKVWRLLGFVSQAKTYLKAPNATLIRKATRAFGTFYKTINAHSDRYKIQNSLPGFIDFEHRAHQFCEALQRASTARLKQASPQIAYAKNCLPLLEHWNTMMKTEHLPSRIIHADPKISNVLFDEKDEVLAIIDLDTLMPSTILYDFGDMVRSYTNLANEDDAEAEQCFSPEFYHAVKEGFLEGIGEELKPIEKESLDYAGRCVIFVQGLRFLTDFLNGDCYYHTDYETHNLDRTQNQFQLLQELEEFLLNK</sequence>
<dbReference type="GO" id="GO:0016301">
    <property type="term" value="F:kinase activity"/>
    <property type="evidence" value="ECO:0007669"/>
    <property type="project" value="UniProtKB-KW"/>
</dbReference>
<dbReference type="InterPro" id="IPR050249">
    <property type="entry name" value="Pseudomonas-type_ThrB"/>
</dbReference>
<evidence type="ECO:0000313" key="3">
    <source>
        <dbReference type="Proteomes" id="UP001432059"/>
    </source>
</evidence>
<reference evidence="2" key="1">
    <citation type="submission" date="2023-10" db="EMBL/GenBank/DDBJ databases">
        <title>Characterization and whole genome sequencing of a novel strain of Bergeyella porcorum QD2021 isolated from pig.</title>
        <authorList>
            <person name="Liu G."/>
            <person name="Chen C."/>
            <person name="Han X."/>
        </authorList>
    </citation>
    <scope>NUCLEOTIDE SEQUENCE</scope>
    <source>
        <strain evidence="2">QD2021</strain>
    </source>
</reference>
<dbReference type="InterPro" id="IPR002575">
    <property type="entry name" value="Aminoglycoside_PTrfase"/>
</dbReference>
<dbReference type="PANTHER" id="PTHR21064:SF5">
    <property type="entry name" value="SLR1880 PROTEIN"/>
    <property type="match status" value="1"/>
</dbReference>
<dbReference type="InterPro" id="IPR011009">
    <property type="entry name" value="Kinase-like_dom_sf"/>
</dbReference>
<protein>
    <submittedName>
        <fullName evidence="2">Serine kinase</fullName>
    </submittedName>
</protein>
<dbReference type="Gene3D" id="3.90.1200.10">
    <property type="match status" value="1"/>
</dbReference>
<name>A0AAU0F090_9FLAO</name>
<evidence type="ECO:0000313" key="2">
    <source>
        <dbReference type="EMBL" id="WOC50722.1"/>
    </source>
</evidence>
<proteinExistence type="predicted"/>
<dbReference type="AlphaFoldDB" id="A0AAU0F090"/>
<dbReference type="RefSeq" id="WP_327984438.1">
    <property type="nucleotide sequence ID" value="NZ_CP136426.1"/>
</dbReference>
<feature type="domain" description="Aminoglycoside phosphotransferase" evidence="1">
    <location>
        <begin position="19"/>
        <end position="246"/>
    </location>
</feature>
<dbReference type="KEGG" id="bpor:BPO_0075"/>